<proteinExistence type="predicted"/>
<dbReference type="Proteomes" id="UP000319449">
    <property type="component" value="Unassembled WGS sequence"/>
</dbReference>
<dbReference type="AlphaFoldDB" id="A0A562WTH2"/>
<sequence>MKASVPEQKSLSARLADLTGLHVNIVSELQRCGALPRDLNKFSAEDALFIKNFKKIFGNREILRLQLARITQKEREDLAKNPGDWQLKKWELWVINRFLTLYEKKSRQPEYRIDTNQVIEELRKLFQTLPTPWVARRVSKLRQIAARRFKASRGL</sequence>
<gene>
    <name evidence="1" type="ORF">JN12_00279</name>
</gene>
<dbReference type="EMBL" id="VLLN01000001">
    <property type="protein sequence ID" value="TWJ33601.1"/>
    <property type="molecule type" value="Genomic_DNA"/>
</dbReference>
<keyword evidence="2" id="KW-1185">Reference proteome</keyword>
<evidence type="ECO:0000313" key="2">
    <source>
        <dbReference type="Proteomes" id="UP000319449"/>
    </source>
</evidence>
<organism evidence="1 2">
    <name type="scientific">Geobacter argillaceus</name>
    <dbReference type="NCBI Taxonomy" id="345631"/>
    <lineage>
        <taxon>Bacteria</taxon>
        <taxon>Pseudomonadati</taxon>
        <taxon>Thermodesulfobacteriota</taxon>
        <taxon>Desulfuromonadia</taxon>
        <taxon>Geobacterales</taxon>
        <taxon>Geobacteraceae</taxon>
        <taxon>Geobacter</taxon>
    </lineage>
</organism>
<name>A0A562WTH2_9BACT</name>
<protein>
    <submittedName>
        <fullName evidence="1">Uncharacterized protein</fullName>
    </submittedName>
</protein>
<dbReference type="RefSeq" id="WP_145017308.1">
    <property type="nucleotide sequence ID" value="NZ_VLLN01000001.1"/>
</dbReference>
<accession>A0A562WTH2</accession>
<comment type="caution">
    <text evidence="1">The sequence shown here is derived from an EMBL/GenBank/DDBJ whole genome shotgun (WGS) entry which is preliminary data.</text>
</comment>
<reference evidence="1 2" key="1">
    <citation type="submission" date="2019-07" db="EMBL/GenBank/DDBJ databases">
        <title>Genomic Encyclopedia of Archaeal and Bacterial Type Strains, Phase II (KMG-II): from individual species to whole genera.</title>
        <authorList>
            <person name="Goeker M."/>
        </authorList>
    </citation>
    <scope>NUCLEOTIDE SEQUENCE [LARGE SCALE GENOMIC DNA]</scope>
    <source>
        <strain evidence="1 2">ATCC BAA-1139</strain>
    </source>
</reference>
<evidence type="ECO:0000313" key="1">
    <source>
        <dbReference type="EMBL" id="TWJ33601.1"/>
    </source>
</evidence>